<comment type="caution">
    <text evidence="1">The sequence shown here is derived from an EMBL/GenBank/DDBJ whole genome shotgun (WGS) entry which is preliminary data.</text>
</comment>
<dbReference type="EMBL" id="AAWS01000002">
    <property type="protein sequence ID" value="EAY31605.1"/>
    <property type="molecule type" value="Genomic_DNA"/>
</dbReference>
<proteinExistence type="predicted"/>
<dbReference type="AlphaFoldDB" id="A1ZD66"/>
<evidence type="ECO:0008006" key="3">
    <source>
        <dbReference type="Google" id="ProtNLM"/>
    </source>
</evidence>
<reference evidence="1 2" key="1">
    <citation type="submission" date="2007-01" db="EMBL/GenBank/DDBJ databases">
        <authorList>
            <person name="Haygood M."/>
            <person name="Podell S."/>
            <person name="Anderson C."/>
            <person name="Hopkinson B."/>
            <person name="Roe K."/>
            <person name="Barbeau K."/>
            <person name="Gaasterland T."/>
            <person name="Ferriera S."/>
            <person name="Johnson J."/>
            <person name="Kravitz S."/>
            <person name="Beeson K."/>
            <person name="Sutton G."/>
            <person name="Rogers Y.-H."/>
            <person name="Friedman R."/>
            <person name="Frazier M."/>
            <person name="Venter J.C."/>
        </authorList>
    </citation>
    <scope>NUCLEOTIDE SEQUENCE [LARGE SCALE GENOMIC DNA]</scope>
    <source>
        <strain evidence="1 2">ATCC 23134</strain>
    </source>
</reference>
<keyword evidence="2" id="KW-1185">Reference proteome</keyword>
<evidence type="ECO:0000313" key="1">
    <source>
        <dbReference type="EMBL" id="EAY31605.1"/>
    </source>
</evidence>
<name>A1ZD66_MICM2</name>
<evidence type="ECO:0000313" key="2">
    <source>
        <dbReference type="Proteomes" id="UP000004095"/>
    </source>
</evidence>
<gene>
    <name evidence="1" type="ORF">M23134_05111</name>
</gene>
<organism evidence="1 2">
    <name type="scientific">Microscilla marina ATCC 23134</name>
    <dbReference type="NCBI Taxonomy" id="313606"/>
    <lineage>
        <taxon>Bacteria</taxon>
        <taxon>Pseudomonadati</taxon>
        <taxon>Bacteroidota</taxon>
        <taxon>Cytophagia</taxon>
        <taxon>Cytophagales</taxon>
        <taxon>Microscillaceae</taxon>
        <taxon>Microscilla</taxon>
    </lineage>
</organism>
<dbReference type="Proteomes" id="UP000004095">
    <property type="component" value="Unassembled WGS sequence"/>
</dbReference>
<protein>
    <recommendedName>
        <fullName evidence="3">Transposase</fullName>
    </recommendedName>
</protein>
<accession>A1ZD66</accession>
<sequence>MPQKSFLKLYLVKAQRTHINQKTAKISREISYCISNETRKEGIFDAARNRWSVEVSHYIIIKRENKGMEGKSLKMSFFRVILTLLP</sequence>